<reference evidence="2" key="1">
    <citation type="journal article" date="2023" name="Mol. Phylogenet. Evol.">
        <title>Genome-scale phylogeny and comparative genomics of the fungal order Sordariales.</title>
        <authorList>
            <person name="Hensen N."/>
            <person name="Bonometti L."/>
            <person name="Westerberg I."/>
            <person name="Brannstrom I.O."/>
            <person name="Guillou S."/>
            <person name="Cros-Aarteil S."/>
            <person name="Calhoun S."/>
            <person name="Haridas S."/>
            <person name="Kuo A."/>
            <person name="Mondo S."/>
            <person name="Pangilinan J."/>
            <person name="Riley R."/>
            <person name="LaButti K."/>
            <person name="Andreopoulos B."/>
            <person name="Lipzen A."/>
            <person name="Chen C."/>
            <person name="Yan M."/>
            <person name="Daum C."/>
            <person name="Ng V."/>
            <person name="Clum A."/>
            <person name="Steindorff A."/>
            <person name="Ohm R.A."/>
            <person name="Martin F."/>
            <person name="Silar P."/>
            <person name="Natvig D.O."/>
            <person name="Lalanne C."/>
            <person name="Gautier V."/>
            <person name="Ament-Velasquez S.L."/>
            <person name="Kruys A."/>
            <person name="Hutchinson M.I."/>
            <person name="Powell A.J."/>
            <person name="Barry K."/>
            <person name="Miller A.N."/>
            <person name="Grigoriev I.V."/>
            <person name="Debuchy R."/>
            <person name="Gladieux P."/>
            <person name="Hiltunen Thoren M."/>
            <person name="Johannesson H."/>
        </authorList>
    </citation>
    <scope>NUCLEOTIDE SEQUENCE</scope>
    <source>
        <strain evidence="2">CBS 538.74</strain>
    </source>
</reference>
<evidence type="ECO:0000313" key="3">
    <source>
        <dbReference type="Proteomes" id="UP001302745"/>
    </source>
</evidence>
<feature type="region of interest" description="Disordered" evidence="1">
    <location>
        <begin position="432"/>
        <end position="487"/>
    </location>
</feature>
<dbReference type="InterPro" id="IPR015947">
    <property type="entry name" value="PUA-like_sf"/>
</dbReference>
<dbReference type="InterPro" id="IPR036987">
    <property type="entry name" value="SRA-YDG_sf"/>
</dbReference>
<proteinExistence type="predicted"/>
<reference evidence="2" key="2">
    <citation type="submission" date="2023-05" db="EMBL/GenBank/DDBJ databases">
        <authorList>
            <consortium name="Lawrence Berkeley National Laboratory"/>
            <person name="Steindorff A."/>
            <person name="Hensen N."/>
            <person name="Bonometti L."/>
            <person name="Westerberg I."/>
            <person name="Brannstrom I.O."/>
            <person name="Guillou S."/>
            <person name="Cros-Aarteil S."/>
            <person name="Calhoun S."/>
            <person name="Haridas S."/>
            <person name="Kuo A."/>
            <person name="Mondo S."/>
            <person name="Pangilinan J."/>
            <person name="Riley R."/>
            <person name="Labutti K."/>
            <person name="Andreopoulos B."/>
            <person name="Lipzen A."/>
            <person name="Chen C."/>
            <person name="Yanf M."/>
            <person name="Daum C."/>
            <person name="Ng V."/>
            <person name="Clum A."/>
            <person name="Ohm R."/>
            <person name="Martin F."/>
            <person name="Silar P."/>
            <person name="Natvig D."/>
            <person name="Lalanne C."/>
            <person name="Gautier V."/>
            <person name="Ament-Velasquez S.L."/>
            <person name="Kruys A."/>
            <person name="Hutchinson M.I."/>
            <person name="Powell A.J."/>
            <person name="Barry K."/>
            <person name="Miller A.N."/>
            <person name="Grigoriev I.V."/>
            <person name="Debuchy R."/>
            <person name="Gladieux P."/>
            <person name="Thoren M.H."/>
            <person name="Johannesson H."/>
        </authorList>
    </citation>
    <scope>NUCLEOTIDE SEQUENCE</scope>
    <source>
        <strain evidence="2">CBS 538.74</strain>
    </source>
</reference>
<dbReference type="AlphaFoldDB" id="A0AAN6VQN3"/>
<sequence>MYWCYDQQHHASSARHRRKGFLRTVRKGICKTFHDHPERIASSASLVHRDNSQGKWYPKDVRIGSVSDIQLPTMSWADQNASTAGTSTYHPAKHFIHYHRTTSLQANLGGAALLELSDSVRESLAKHGICGLDADRLSLFLQLAVFEEAGGAPTLDFETIKAARLDKLVADLTTCGEMASSLPSRFVHDVVSAEKLERMWRARFKVDYVMIDEIRANELATRWRLRHGPHVPPRCTMAPSTLMLSVPGPYVEPKGDISYKPGGWWLDMTCARLYGVVGAEPETTSKGDDKTPTLPLLTGREINAGHNRVRYLREGSLADMHPALQTGKHVRVLRGHLLRSHFAPAAGIRNDGLWKVLKYSERLNEATGRYRLEVGLEKAPGQLSMSELGKVPRPSHLDDWDLYKRLEAGKPDHAAAASLDRKTLIQDGRLGKKHSRLASQHQPDHNPTATTRTLKSALRSKTPSQASGDQTDSDAGGEKRQKKAVIDTTKNKWYLLKK</sequence>
<evidence type="ECO:0000313" key="2">
    <source>
        <dbReference type="EMBL" id="KAK4156032.1"/>
    </source>
</evidence>
<name>A0AAN6VQN3_9PEZI</name>
<dbReference type="Proteomes" id="UP001302745">
    <property type="component" value="Unassembled WGS sequence"/>
</dbReference>
<gene>
    <name evidence="2" type="ORF">C8A00DRAFT_31082</name>
</gene>
<comment type="caution">
    <text evidence="2">The sequence shown here is derived from an EMBL/GenBank/DDBJ whole genome shotgun (WGS) entry which is preliminary data.</text>
</comment>
<organism evidence="2 3">
    <name type="scientific">Chaetomidium leptoderma</name>
    <dbReference type="NCBI Taxonomy" id="669021"/>
    <lineage>
        <taxon>Eukaryota</taxon>
        <taxon>Fungi</taxon>
        <taxon>Dikarya</taxon>
        <taxon>Ascomycota</taxon>
        <taxon>Pezizomycotina</taxon>
        <taxon>Sordariomycetes</taxon>
        <taxon>Sordariomycetidae</taxon>
        <taxon>Sordariales</taxon>
        <taxon>Chaetomiaceae</taxon>
        <taxon>Chaetomidium</taxon>
    </lineage>
</organism>
<accession>A0AAN6VQN3</accession>
<dbReference type="Gene3D" id="2.30.280.10">
    <property type="entry name" value="SRA-YDG"/>
    <property type="match status" value="1"/>
</dbReference>
<protein>
    <submittedName>
        <fullName evidence="2">Uncharacterized protein</fullName>
    </submittedName>
</protein>
<dbReference type="SUPFAM" id="SSF88697">
    <property type="entry name" value="PUA domain-like"/>
    <property type="match status" value="1"/>
</dbReference>
<keyword evidence="3" id="KW-1185">Reference proteome</keyword>
<feature type="compositionally biased region" description="Polar residues" evidence="1">
    <location>
        <begin position="437"/>
        <end position="470"/>
    </location>
</feature>
<evidence type="ECO:0000256" key="1">
    <source>
        <dbReference type="SAM" id="MobiDB-lite"/>
    </source>
</evidence>
<dbReference type="EMBL" id="MU856875">
    <property type="protein sequence ID" value="KAK4156032.1"/>
    <property type="molecule type" value="Genomic_DNA"/>
</dbReference>